<dbReference type="Proteomes" id="UP000239239">
    <property type="component" value="Unassembled WGS sequence"/>
</dbReference>
<accession>A0A2S6EXR0</accession>
<evidence type="ECO:0000313" key="1">
    <source>
        <dbReference type="EMBL" id="PPK29973.1"/>
    </source>
</evidence>
<protein>
    <submittedName>
        <fullName evidence="1">Uncharacterized protein</fullName>
    </submittedName>
</protein>
<comment type="caution">
    <text evidence="1">The sequence shown here is derived from an EMBL/GenBank/DDBJ whole genome shotgun (WGS) entry which is preliminary data.</text>
</comment>
<dbReference type="EMBL" id="PQWY01000015">
    <property type="protein sequence ID" value="PPK29973.1"/>
    <property type="molecule type" value="Genomic_DNA"/>
</dbReference>
<name>A0A2S6EXR0_LEGPN</name>
<evidence type="ECO:0000313" key="2">
    <source>
        <dbReference type="Proteomes" id="UP000239239"/>
    </source>
</evidence>
<dbReference type="RefSeq" id="WP_027222152.1">
    <property type="nucleotide sequence ID" value="NZ_CP017601.1"/>
</dbReference>
<dbReference type="AlphaFoldDB" id="A0A2S6EXR0"/>
<proteinExistence type="predicted"/>
<sequence>MTNKILTERLNNELDELGVPGLMTERVQVCSKLFNLPKFKMEALLNGVIAIDANSIQKIADELEVNKDWLLGDIKKKTKH</sequence>
<organism evidence="1 2">
    <name type="scientific">Legionella pneumophila</name>
    <dbReference type="NCBI Taxonomy" id="446"/>
    <lineage>
        <taxon>Bacteria</taxon>
        <taxon>Pseudomonadati</taxon>
        <taxon>Pseudomonadota</taxon>
        <taxon>Gammaproteobacteria</taxon>
        <taxon>Legionellales</taxon>
        <taxon>Legionellaceae</taxon>
        <taxon>Legionella</taxon>
    </lineage>
</organism>
<gene>
    <name evidence="1" type="ORF">C3928_10055</name>
</gene>
<dbReference type="OrthoDB" id="5640921at2"/>
<reference evidence="1 2" key="1">
    <citation type="submission" date="2018-02" db="EMBL/GenBank/DDBJ databases">
        <title>Draft genome sequences of four Legionella pneumophila clinical strains isolated in Ontario.</title>
        <authorList>
            <person name="Fortuna A."/>
            <person name="Ramnarine R."/>
            <person name="Li A."/>
            <person name="Frantz C."/>
            <person name="Mallo G."/>
        </authorList>
    </citation>
    <scope>NUCLEOTIDE SEQUENCE [LARGE SCALE GENOMIC DNA]</scope>
    <source>
        <strain evidence="1 2">LG61</strain>
    </source>
</reference>